<gene>
    <name evidence="1" type="ORF">HW555_013496</name>
</gene>
<evidence type="ECO:0000313" key="1">
    <source>
        <dbReference type="EMBL" id="KAF9405970.1"/>
    </source>
</evidence>
<feature type="non-terminal residue" evidence="1">
    <location>
        <position position="1"/>
    </location>
</feature>
<name>A0A835G5K0_SPOEX</name>
<comment type="caution">
    <text evidence="1">The sequence shown here is derived from an EMBL/GenBank/DDBJ whole genome shotgun (WGS) entry which is preliminary data.</text>
</comment>
<protein>
    <submittedName>
        <fullName evidence="1">Uncharacterized protein</fullName>
    </submittedName>
</protein>
<feature type="non-terminal residue" evidence="1">
    <location>
        <position position="99"/>
    </location>
</feature>
<dbReference type="AlphaFoldDB" id="A0A835G5K0"/>
<dbReference type="Proteomes" id="UP000648187">
    <property type="component" value="Unassembled WGS sequence"/>
</dbReference>
<proteinExistence type="predicted"/>
<accession>A0A835G5K0</accession>
<keyword evidence="2" id="KW-1185">Reference proteome</keyword>
<dbReference type="EMBL" id="JACKWZ010000656">
    <property type="protein sequence ID" value="KAF9405970.1"/>
    <property type="molecule type" value="Genomic_DNA"/>
</dbReference>
<evidence type="ECO:0000313" key="2">
    <source>
        <dbReference type="Proteomes" id="UP000648187"/>
    </source>
</evidence>
<sequence length="99" mass="11200">PLNNNYLLFLFNSYIFEAHFHIDKGSPRAVPGRSLVTAQYEATLVYAESPTLVTRCGHSVKYRLRVARSEASRRDVRWLKCTVEPPDDVGDADILSTTD</sequence>
<organism evidence="1 2">
    <name type="scientific">Spodoptera exigua</name>
    <name type="common">Beet armyworm</name>
    <name type="synonym">Noctua fulgens</name>
    <dbReference type="NCBI Taxonomy" id="7107"/>
    <lineage>
        <taxon>Eukaryota</taxon>
        <taxon>Metazoa</taxon>
        <taxon>Ecdysozoa</taxon>
        <taxon>Arthropoda</taxon>
        <taxon>Hexapoda</taxon>
        <taxon>Insecta</taxon>
        <taxon>Pterygota</taxon>
        <taxon>Neoptera</taxon>
        <taxon>Endopterygota</taxon>
        <taxon>Lepidoptera</taxon>
        <taxon>Glossata</taxon>
        <taxon>Ditrysia</taxon>
        <taxon>Noctuoidea</taxon>
        <taxon>Noctuidae</taxon>
        <taxon>Amphipyrinae</taxon>
        <taxon>Spodoptera</taxon>
    </lineage>
</organism>
<reference evidence="1" key="1">
    <citation type="submission" date="2020-08" db="EMBL/GenBank/DDBJ databases">
        <title>Spodoptera exigua strain:BAW_Kor-Di-RS1 Genome sequencing and assembly.</title>
        <authorList>
            <person name="Kim J."/>
            <person name="Nam H.Y."/>
            <person name="Kwon M."/>
            <person name="Choi J.H."/>
            <person name="Cho S.R."/>
            <person name="Kim G.-H."/>
        </authorList>
    </citation>
    <scope>NUCLEOTIDE SEQUENCE</scope>
    <source>
        <strain evidence="1">BAW_Kor-Di-RS1</strain>
        <tissue evidence="1">Whole-body</tissue>
    </source>
</reference>